<dbReference type="InParanoid" id="A0A6P6D7F4"/>
<name>A0A6P6D7F4_OCTDE</name>
<evidence type="ECO:0000256" key="2">
    <source>
        <dbReference type="SAM" id="SignalP"/>
    </source>
</evidence>
<dbReference type="PANTHER" id="PTHR11430">
    <property type="entry name" value="LIPOCALIN"/>
    <property type="match status" value="1"/>
</dbReference>
<dbReference type="SUPFAM" id="SSF50814">
    <property type="entry name" value="Lipocalins"/>
    <property type="match status" value="1"/>
</dbReference>
<sequence>MQLLLLATGLSLFSAVQAELPPLVPARAEELPGTWYMVRWAGDMPIPEETKNHPMPPFTMRINNQNKLEFRMNLMKPIGCIEFKLPLDSGTAPGAFVTRWKHTIYIYFLPGKTHAIAYFRGYMNYMYYQMMMLMGASRPSLACGACSGHQGLGLEKVHQLPAGASSSRPGRRC</sequence>
<dbReference type="Gene3D" id="2.40.128.20">
    <property type="match status" value="1"/>
</dbReference>
<proteinExistence type="inferred from homology"/>
<dbReference type="GO" id="GO:0036094">
    <property type="term" value="F:small molecule binding"/>
    <property type="evidence" value="ECO:0007669"/>
    <property type="project" value="InterPro"/>
</dbReference>
<keyword evidence="3" id="KW-1185">Reference proteome</keyword>
<protein>
    <submittedName>
        <fullName evidence="4">Lipocalin-1-like</fullName>
    </submittedName>
</protein>
<dbReference type="PANTHER" id="PTHR11430:SF124">
    <property type="entry name" value="LIPOCALIN 1-LIKE PROTEIN 1-RELATED"/>
    <property type="match status" value="1"/>
</dbReference>
<evidence type="ECO:0000256" key="1">
    <source>
        <dbReference type="ARBA" id="ARBA00006889"/>
    </source>
</evidence>
<gene>
    <name evidence="4" type="primary">LOC101574834</name>
</gene>
<dbReference type="InterPro" id="IPR012674">
    <property type="entry name" value="Calycin"/>
</dbReference>
<dbReference type="RefSeq" id="XP_023556016.1">
    <property type="nucleotide sequence ID" value="XM_023700248.1"/>
</dbReference>
<dbReference type="GO" id="GO:0005615">
    <property type="term" value="C:extracellular space"/>
    <property type="evidence" value="ECO:0007669"/>
    <property type="project" value="TreeGrafter"/>
</dbReference>
<keyword evidence="2" id="KW-0732">Signal</keyword>
<dbReference type="GeneID" id="101574834"/>
<feature type="chain" id="PRO_5028424544" evidence="2">
    <location>
        <begin position="19"/>
        <end position="173"/>
    </location>
</feature>
<dbReference type="InterPro" id="IPR002345">
    <property type="entry name" value="Lipocalin"/>
</dbReference>
<evidence type="ECO:0000313" key="3">
    <source>
        <dbReference type="Proteomes" id="UP000515203"/>
    </source>
</evidence>
<reference evidence="4" key="1">
    <citation type="submission" date="2025-08" db="UniProtKB">
        <authorList>
            <consortium name="RefSeq"/>
        </authorList>
    </citation>
    <scope>IDENTIFICATION</scope>
</reference>
<dbReference type="AlphaFoldDB" id="A0A6P6D7F4"/>
<evidence type="ECO:0000313" key="4">
    <source>
        <dbReference type="RefSeq" id="XP_023556016.1"/>
    </source>
</evidence>
<accession>A0A6P6D7F4</accession>
<feature type="signal peptide" evidence="2">
    <location>
        <begin position="1"/>
        <end position="18"/>
    </location>
</feature>
<comment type="similarity">
    <text evidence="1">Belongs to the calycin superfamily. Lipocalin family.</text>
</comment>
<dbReference type="Proteomes" id="UP000515203">
    <property type="component" value="Unplaced"/>
</dbReference>
<dbReference type="OrthoDB" id="9583551at2759"/>
<organism evidence="3 4">
    <name type="scientific">Octodon degus</name>
    <name type="common">Degu</name>
    <name type="synonym">Sciurus degus</name>
    <dbReference type="NCBI Taxonomy" id="10160"/>
    <lineage>
        <taxon>Eukaryota</taxon>
        <taxon>Metazoa</taxon>
        <taxon>Chordata</taxon>
        <taxon>Craniata</taxon>
        <taxon>Vertebrata</taxon>
        <taxon>Euteleostomi</taxon>
        <taxon>Mammalia</taxon>
        <taxon>Eutheria</taxon>
        <taxon>Euarchontoglires</taxon>
        <taxon>Glires</taxon>
        <taxon>Rodentia</taxon>
        <taxon>Hystricomorpha</taxon>
        <taxon>Octodontidae</taxon>
        <taxon>Octodon</taxon>
    </lineage>
</organism>